<dbReference type="GO" id="GO:0004842">
    <property type="term" value="F:ubiquitin-protein transferase activity"/>
    <property type="evidence" value="ECO:0007669"/>
    <property type="project" value="TreeGrafter"/>
</dbReference>
<dbReference type="PRINTS" id="PR01415">
    <property type="entry name" value="ANKYRIN"/>
</dbReference>
<dbReference type="Pfam" id="PF12796">
    <property type="entry name" value="Ank_2"/>
    <property type="match status" value="1"/>
</dbReference>
<dbReference type="GO" id="GO:0070531">
    <property type="term" value="C:BRCA1-A complex"/>
    <property type="evidence" value="ECO:0007669"/>
    <property type="project" value="TreeGrafter"/>
</dbReference>
<evidence type="ECO:0000256" key="4">
    <source>
        <dbReference type="SAM" id="MobiDB-lite"/>
    </source>
</evidence>
<dbReference type="GO" id="GO:0085020">
    <property type="term" value="P:protein K6-linked ubiquitination"/>
    <property type="evidence" value="ECO:0007669"/>
    <property type="project" value="TreeGrafter"/>
</dbReference>
<feature type="region of interest" description="Disordered" evidence="4">
    <location>
        <begin position="15"/>
        <end position="57"/>
    </location>
</feature>
<dbReference type="GO" id="GO:0031436">
    <property type="term" value="C:BRCA1-BARD1 complex"/>
    <property type="evidence" value="ECO:0007669"/>
    <property type="project" value="TreeGrafter"/>
</dbReference>
<dbReference type="InterPro" id="IPR036770">
    <property type="entry name" value="Ankyrin_rpt-contain_sf"/>
</dbReference>
<dbReference type="OrthoDB" id="2384350at2759"/>
<gene>
    <name evidence="5" type="ORF">B7P43_G03272</name>
</gene>
<keyword evidence="6" id="KW-1185">Reference proteome</keyword>
<keyword evidence="2 3" id="KW-0040">ANK repeat</keyword>
<evidence type="ECO:0000313" key="6">
    <source>
        <dbReference type="Proteomes" id="UP000235965"/>
    </source>
</evidence>
<feature type="repeat" description="ANK" evidence="3">
    <location>
        <begin position="163"/>
        <end position="195"/>
    </location>
</feature>
<dbReference type="InterPro" id="IPR002110">
    <property type="entry name" value="Ankyrin_rpt"/>
</dbReference>
<feature type="repeat" description="ANK" evidence="3">
    <location>
        <begin position="97"/>
        <end position="129"/>
    </location>
</feature>
<keyword evidence="1" id="KW-0677">Repeat</keyword>
<dbReference type="Proteomes" id="UP000235965">
    <property type="component" value="Unassembled WGS sequence"/>
</dbReference>
<dbReference type="PROSITE" id="PS50088">
    <property type="entry name" value="ANK_REPEAT"/>
    <property type="match status" value="3"/>
</dbReference>
<dbReference type="PANTHER" id="PTHR24171">
    <property type="entry name" value="ANKYRIN REPEAT DOMAIN-CONTAINING PROTEIN 39-RELATED"/>
    <property type="match status" value="1"/>
</dbReference>
<dbReference type="SUPFAM" id="SSF48403">
    <property type="entry name" value="Ankyrin repeat"/>
    <property type="match status" value="1"/>
</dbReference>
<comment type="caution">
    <text evidence="5">The sequence shown here is derived from an EMBL/GenBank/DDBJ whole genome shotgun (WGS) entry which is preliminary data.</text>
</comment>
<sequence>MDLCDTKLRTGVSDIKNNSGNNCSDTQNNVTSKRISDSDPERSNLAGEEPIKKKRKSSNIIDPCISDTQKSSTITIVRKSRPFRNSAAKDINKRNAKGETRLHVACIKGKLEDVKALLVDGTNPNTKDYAGWTPLHEAVHHGFVEIAELLLKYGAMVNVPGYNNITPLHEAVLNNKLGAVKLLLMYGADVEARDVNGMTPRNNCKTEEMETVLNSGVSVSVIKPLTETKAQNLDLGQIILFGCRLNKEQHKQLMTLTQQLKIKMKQSYSAEFMFGNGQGDTS</sequence>
<dbReference type="EMBL" id="NEVH01025127">
    <property type="protein sequence ID" value="PNF16092.1"/>
    <property type="molecule type" value="Genomic_DNA"/>
</dbReference>
<dbReference type="PANTHER" id="PTHR24171:SF8">
    <property type="entry name" value="BRCA1-ASSOCIATED RING DOMAIN PROTEIN 1"/>
    <property type="match status" value="1"/>
</dbReference>
<evidence type="ECO:0000256" key="2">
    <source>
        <dbReference type="ARBA" id="ARBA00023043"/>
    </source>
</evidence>
<evidence type="ECO:0000313" key="5">
    <source>
        <dbReference type="EMBL" id="PNF16092.1"/>
    </source>
</evidence>
<evidence type="ECO:0000256" key="1">
    <source>
        <dbReference type="ARBA" id="ARBA00022737"/>
    </source>
</evidence>
<name>A0A2J7PIC8_9NEOP</name>
<protein>
    <submittedName>
        <fullName evidence="5">Uncharacterized protein</fullName>
    </submittedName>
</protein>
<feature type="repeat" description="ANK" evidence="3">
    <location>
        <begin position="130"/>
        <end position="162"/>
    </location>
</feature>
<evidence type="ECO:0000256" key="3">
    <source>
        <dbReference type="PROSITE-ProRule" id="PRU00023"/>
    </source>
</evidence>
<organism evidence="5 6">
    <name type="scientific">Cryptotermes secundus</name>
    <dbReference type="NCBI Taxonomy" id="105785"/>
    <lineage>
        <taxon>Eukaryota</taxon>
        <taxon>Metazoa</taxon>
        <taxon>Ecdysozoa</taxon>
        <taxon>Arthropoda</taxon>
        <taxon>Hexapoda</taxon>
        <taxon>Insecta</taxon>
        <taxon>Pterygota</taxon>
        <taxon>Neoptera</taxon>
        <taxon>Polyneoptera</taxon>
        <taxon>Dictyoptera</taxon>
        <taxon>Blattodea</taxon>
        <taxon>Blattoidea</taxon>
        <taxon>Termitoidae</taxon>
        <taxon>Kalotermitidae</taxon>
        <taxon>Cryptotermitinae</taxon>
        <taxon>Cryptotermes</taxon>
    </lineage>
</organism>
<dbReference type="Gene3D" id="1.25.40.20">
    <property type="entry name" value="Ankyrin repeat-containing domain"/>
    <property type="match status" value="2"/>
</dbReference>
<reference evidence="5 6" key="1">
    <citation type="submission" date="2017-12" db="EMBL/GenBank/DDBJ databases">
        <title>Hemimetabolous genomes reveal molecular basis of termite eusociality.</title>
        <authorList>
            <person name="Harrison M.C."/>
            <person name="Jongepier E."/>
            <person name="Robertson H.M."/>
            <person name="Arning N."/>
            <person name="Bitard-Feildel T."/>
            <person name="Chao H."/>
            <person name="Childers C.P."/>
            <person name="Dinh H."/>
            <person name="Doddapaneni H."/>
            <person name="Dugan S."/>
            <person name="Gowin J."/>
            <person name="Greiner C."/>
            <person name="Han Y."/>
            <person name="Hu H."/>
            <person name="Hughes D.S.T."/>
            <person name="Huylmans A.-K."/>
            <person name="Kemena C."/>
            <person name="Kremer L.P.M."/>
            <person name="Lee S.L."/>
            <person name="Lopez-Ezquerra A."/>
            <person name="Mallet L."/>
            <person name="Monroy-Kuhn J.M."/>
            <person name="Moser A."/>
            <person name="Murali S.C."/>
            <person name="Muzny D.M."/>
            <person name="Otani S."/>
            <person name="Piulachs M.-D."/>
            <person name="Poelchau M."/>
            <person name="Qu J."/>
            <person name="Schaub F."/>
            <person name="Wada-Katsumata A."/>
            <person name="Worley K.C."/>
            <person name="Xie Q."/>
            <person name="Ylla G."/>
            <person name="Poulsen M."/>
            <person name="Gibbs R.A."/>
            <person name="Schal C."/>
            <person name="Richards S."/>
            <person name="Belles X."/>
            <person name="Korb J."/>
            <person name="Bornberg-Bauer E."/>
        </authorList>
    </citation>
    <scope>NUCLEOTIDE SEQUENCE [LARGE SCALE GENOMIC DNA]</scope>
    <source>
        <tissue evidence="5">Whole body</tissue>
    </source>
</reference>
<dbReference type="AlphaFoldDB" id="A0A2J7PIC8"/>
<dbReference type="PROSITE" id="PS50297">
    <property type="entry name" value="ANK_REP_REGION"/>
    <property type="match status" value="3"/>
</dbReference>
<feature type="compositionally biased region" description="Polar residues" evidence="4">
    <location>
        <begin position="15"/>
        <end position="33"/>
    </location>
</feature>
<accession>A0A2J7PIC8</accession>
<dbReference type="SMART" id="SM00248">
    <property type="entry name" value="ANK"/>
    <property type="match status" value="3"/>
</dbReference>
<proteinExistence type="predicted"/>